<keyword evidence="2 5" id="KW-0812">Transmembrane</keyword>
<protein>
    <recommendedName>
        <fullName evidence="5">Sec-independent protein translocase protein TatC</fullName>
    </recommendedName>
</protein>
<feature type="region of interest" description="Disordered" evidence="6">
    <location>
        <begin position="460"/>
        <end position="483"/>
    </location>
</feature>
<feature type="transmembrane region" description="Helical" evidence="5">
    <location>
        <begin position="703"/>
        <end position="720"/>
    </location>
</feature>
<comment type="subcellular location">
    <subcellularLocation>
        <location evidence="5">Cell membrane</location>
        <topology evidence="5">Multi-pass membrane protein</topology>
    </subcellularLocation>
    <subcellularLocation>
        <location evidence="1">Membrane</location>
        <topology evidence="1">Multi-pass membrane protein</topology>
    </subcellularLocation>
</comment>
<dbReference type="PANTHER" id="PTHR30371">
    <property type="entry name" value="SEC-INDEPENDENT PROTEIN TRANSLOCASE PROTEIN TATC"/>
    <property type="match status" value="1"/>
</dbReference>
<comment type="caution">
    <text evidence="7">The sequence shown here is derived from an EMBL/GenBank/DDBJ whole genome shotgun (WGS) entry which is preliminary data.</text>
</comment>
<keyword evidence="5" id="KW-0813">Transport</keyword>
<evidence type="ECO:0000256" key="6">
    <source>
        <dbReference type="SAM" id="MobiDB-lite"/>
    </source>
</evidence>
<feature type="transmembrane region" description="Helical" evidence="5">
    <location>
        <begin position="169"/>
        <end position="195"/>
    </location>
</feature>
<dbReference type="InterPro" id="IPR002033">
    <property type="entry name" value="TatC"/>
</dbReference>
<feature type="transmembrane region" description="Helical" evidence="5">
    <location>
        <begin position="273"/>
        <end position="292"/>
    </location>
</feature>
<feature type="transmembrane region" description="Helical" evidence="5">
    <location>
        <begin position="726"/>
        <end position="749"/>
    </location>
</feature>
<accession>A0ABD5ZNT7</accession>
<comment type="caution">
    <text evidence="5">Lacks conserved residue(s) required for the propagation of feature annotation.</text>
</comment>
<keyword evidence="3 5" id="KW-1133">Transmembrane helix</keyword>
<dbReference type="HAMAP" id="MF_00902">
    <property type="entry name" value="TatC"/>
    <property type="match status" value="1"/>
</dbReference>
<comment type="function">
    <text evidence="5">Part of the twin-arginine translocation (Tat) system that transports large folded proteins containing a characteristic twin-arginine motif in their signal peptide across membranes.</text>
</comment>
<dbReference type="Proteomes" id="UP001596398">
    <property type="component" value="Unassembled WGS sequence"/>
</dbReference>
<dbReference type="GO" id="GO:0033281">
    <property type="term" value="C:TAT protein transport complex"/>
    <property type="evidence" value="ECO:0007669"/>
    <property type="project" value="UniProtKB-UniRule"/>
</dbReference>
<dbReference type="EMBL" id="JBHTAP010000001">
    <property type="protein sequence ID" value="MFC7234941.1"/>
    <property type="molecule type" value="Genomic_DNA"/>
</dbReference>
<keyword evidence="5" id="KW-0653">Protein transport</keyword>
<feature type="transmembrane region" description="Helical" evidence="5">
    <location>
        <begin position="121"/>
        <end position="143"/>
    </location>
</feature>
<keyword evidence="8" id="KW-1185">Reference proteome</keyword>
<feature type="transmembrane region" description="Helical" evidence="5">
    <location>
        <begin position="576"/>
        <end position="604"/>
    </location>
</feature>
<dbReference type="GO" id="GO:0008320">
    <property type="term" value="F:protein transmembrane transporter activity"/>
    <property type="evidence" value="ECO:0007669"/>
    <property type="project" value="UniProtKB-UniRule"/>
</dbReference>
<dbReference type="GO" id="GO:0043953">
    <property type="term" value="P:protein transport by the Tat complex"/>
    <property type="evidence" value="ECO:0007669"/>
    <property type="project" value="UniProtKB-UniRule"/>
</dbReference>
<organism evidence="7 8">
    <name type="scientific">Halosegnis marinus</name>
    <dbReference type="NCBI Taxonomy" id="3034023"/>
    <lineage>
        <taxon>Archaea</taxon>
        <taxon>Methanobacteriati</taxon>
        <taxon>Methanobacteriota</taxon>
        <taxon>Stenosarchaea group</taxon>
        <taxon>Halobacteria</taxon>
        <taxon>Halobacteriales</taxon>
        <taxon>Natronomonadaceae</taxon>
        <taxon>Halosegnis</taxon>
    </lineage>
</organism>
<dbReference type="GeneID" id="79266614"/>
<feature type="transmembrane region" description="Helical" evidence="5">
    <location>
        <begin position="616"/>
        <end position="647"/>
    </location>
</feature>
<feature type="transmembrane region" description="Helical" evidence="5">
    <location>
        <begin position="79"/>
        <end position="101"/>
    </location>
</feature>
<feature type="transmembrane region" description="Helical" evidence="5">
    <location>
        <begin position="34"/>
        <end position="54"/>
    </location>
</feature>
<name>A0ABD5ZNT7_9EURY</name>
<evidence type="ECO:0000256" key="5">
    <source>
        <dbReference type="HAMAP-Rule" id="MF_00902"/>
    </source>
</evidence>
<keyword evidence="5" id="KW-0811">Translocation</keyword>
<feature type="transmembrane region" description="Helical" evidence="5">
    <location>
        <begin position="231"/>
        <end position="252"/>
    </location>
</feature>
<evidence type="ECO:0000256" key="1">
    <source>
        <dbReference type="ARBA" id="ARBA00004141"/>
    </source>
</evidence>
<dbReference type="PANTHER" id="PTHR30371:SF0">
    <property type="entry name" value="SEC-INDEPENDENT PROTEIN TRANSLOCASE PROTEIN TATC, CHLOROPLASTIC-RELATED"/>
    <property type="match status" value="1"/>
</dbReference>
<feature type="transmembrane region" description="Helical" evidence="5">
    <location>
        <begin position="523"/>
        <end position="542"/>
    </location>
</feature>
<evidence type="ECO:0000256" key="3">
    <source>
        <dbReference type="ARBA" id="ARBA00022989"/>
    </source>
</evidence>
<evidence type="ECO:0000256" key="2">
    <source>
        <dbReference type="ARBA" id="ARBA00022692"/>
    </source>
</evidence>
<evidence type="ECO:0000256" key="4">
    <source>
        <dbReference type="ARBA" id="ARBA00023136"/>
    </source>
</evidence>
<gene>
    <name evidence="5" type="primary">tatC</name>
    <name evidence="7" type="ORF">ACFQJ4_06355</name>
</gene>
<dbReference type="AlphaFoldDB" id="A0ABD5ZNT7"/>
<proteinExistence type="inferred from homology"/>
<reference evidence="7 8" key="1">
    <citation type="journal article" date="2019" name="Int. J. Syst. Evol. Microbiol.">
        <title>The Global Catalogue of Microorganisms (GCM) 10K type strain sequencing project: providing services to taxonomists for standard genome sequencing and annotation.</title>
        <authorList>
            <consortium name="The Broad Institute Genomics Platform"/>
            <consortium name="The Broad Institute Genome Sequencing Center for Infectious Disease"/>
            <person name="Wu L."/>
            <person name="Ma J."/>
        </authorList>
    </citation>
    <scope>NUCLEOTIDE SEQUENCE [LARGE SCALE GENOMIC DNA]</scope>
    <source>
        <strain evidence="7 8">DT85</strain>
    </source>
</reference>
<keyword evidence="4 5" id="KW-0472">Membrane</keyword>
<dbReference type="Pfam" id="PF00902">
    <property type="entry name" value="TatC"/>
    <property type="match status" value="2"/>
</dbReference>
<feature type="transmembrane region" description="Helical" evidence="5">
    <location>
        <begin position="667"/>
        <end position="691"/>
    </location>
</feature>
<dbReference type="RefSeq" id="WP_276235960.1">
    <property type="nucleotide sequence ID" value="NZ_CP119802.1"/>
</dbReference>
<evidence type="ECO:0000313" key="8">
    <source>
        <dbReference type="Proteomes" id="UP001596398"/>
    </source>
</evidence>
<keyword evidence="5" id="KW-1003">Cell membrane</keyword>
<sequence length="764" mass="81210">MSGAVDGDVVRTLQGGRETLGDMLGAAQKHLQKVFIVFVVGLLATIIFLNRYGWNRMKADLLSQAPDAQVIAVTPFDVILLQVKIGLVIGVLMAIPVLIYYSRDALRARGYWPTGIPRWQIATVVFLAVVLLLLGATYGYVLFFPLAFEFLASNAVSADLEPTYSIVKWAQFVFLLSISFGLAAQLPLAMSGLALSNVVPYQTFRDYWKHAILGLYALGALFTPPDPLTQLLWATPLVMLYGFSLFVTRFLVTARAAGEQVGLKPTLRRRWNVVAGGGVVGGAVAFFLGRAATNGAFDSALASLDAIPYAGAYLDGRFPDSLATDTLLGVDATAVLAVAALFVGAFAALAALVYLMFKALDEVADLSGAAPASTGAPGDIDIGGLDAAGVRAAPIEPFVEMTENEALSLASGAMDEGDGDKAQAILDRFDAAQEMAADHPPEANEGDPAAEAKALAETGELPEDDADSAGTEEEAEEEESGNVFSRTGAGMLSAFTEDEVDEDDIGGYYYDLAFIASSLRSKAFVLVGTFMSVLAVTFYVLYTGGIGWLKAQFLTQLPDQVTAEQVRLVTLHPVEALVFGIKVATIAGAVATLPLLLFYAWPALKQRGFARGDRRVLLVWGGSLFATLIGGSLVGFLFVAPGIISWLANDAIAAHMVIAYRINNFGWLVFFTTVGVGIMACIPMSMLLFHAGGIVRYRTMRKRWRVVVLAVLSVIALLSPRGVFMMFVLGLPVVGMYGLGLAVLHAVTLGGRRGGGGPKVEPAD</sequence>
<feature type="compositionally biased region" description="Acidic residues" evidence="6">
    <location>
        <begin position="460"/>
        <end position="480"/>
    </location>
</feature>
<evidence type="ECO:0000313" key="7">
    <source>
        <dbReference type="EMBL" id="MFC7234941.1"/>
    </source>
</evidence>
<comment type="subunit">
    <text evidence="5">Forms a complex with TatA.</text>
</comment>
<feature type="transmembrane region" description="Helical" evidence="5">
    <location>
        <begin position="334"/>
        <end position="357"/>
    </location>
</feature>
<feature type="transmembrane region" description="Helical" evidence="5">
    <location>
        <begin position="207"/>
        <end position="225"/>
    </location>
</feature>
<comment type="similarity">
    <text evidence="5">Belongs to the TatC family.</text>
</comment>